<evidence type="ECO:0000256" key="1">
    <source>
        <dbReference type="SAM" id="Phobius"/>
    </source>
</evidence>
<dbReference type="EMBL" id="HF680312">
    <property type="protein sequence ID" value="CCU70864.1"/>
    <property type="molecule type" value="Genomic_DNA"/>
</dbReference>
<keyword evidence="3" id="KW-1185">Reference proteome</keyword>
<name>M5DZC8_9GAMM</name>
<organism evidence="2 3">
    <name type="scientific">Thalassolituus oleivorans MIL-1</name>
    <dbReference type="NCBI Taxonomy" id="1298593"/>
    <lineage>
        <taxon>Bacteria</taxon>
        <taxon>Pseudomonadati</taxon>
        <taxon>Pseudomonadota</taxon>
        <taxon>Gammaproteobacteria</taxon>
        <taxon>Oceanospirillales</taxon>
        <taxon>Oceanospirillaceae</taxon>
        <taxon>Thalassolituus</taxon>
    </lineage>
</organism>
<sequence>MTIEAVVFTSFFSLFLVSAVLWFVFSYGVIPKIDKRMEDAGESRACSTDIMGLRVLMIATAIGVPMGNPLNHDGNPLIDARSIRPYALKAEKLIGTALVVSFYSAMLIGLIGSFFIPES</sequence>
<feature type="transmembrane region" description="Helical" evidence="1">
    <location>
        <begin position="93"/>
        <end position="116"/>
    </location>
</feature>
<dbReference type="Proteomes" id="UP000011866">
    <property type="component" value="Chromosome"/>
</dbReference>
<protein>
    <submittedName>
        <fullName evidence="2">Uncharacterized protein</fullName>
    </submittedName>
</protein>
<feature type="transmembrane region" description="Helical" evidence="1">
    <location>
        <begin position="6"/>
        <end position="30"/>
    </location>
</feature>
<proteinExistence type="predicted"/>
<keyword evidence="1" id="KW-1133">Transmembrane helix</keyword>
<gene>
    <name evidence="2" type="ORF">TOL_0422</name>
</gene>
<accession>M5DZC8</accession>
<evidence type="ECO:0000313" key="3">
    <source>
        <dbReference type="Proteomes" id="UP000011866"/>
    </source>
</evidence>
<reference evidence="2 3" key="1">
    <citation type="journal article" date="2013" name="Genome Announc.">
        <title>Genome Sequence of Thalassolituus oleivorans MIL-1 (DSM 14913T).</title>
        <authorList>
            <person name="Golyshin P.N."/>
            <person name="Werner J."/>
            <person name="Chernikova T.N."/>
            <person name="Tran H."/>
            <person name="Ferrer M."/>
            <person name="Yakimov M.M."/>
            <person name="Teeling H."/>
            <person name="Golyshina O.V."/>
        </authorList>
    </citation>
    <scope>NUCLEOTIDE SEQUENCE [LARGE SCALE GENOMIC DNA]</scope>
    <source>
        <strain evidence="2 3">MIL-1</strain>
    </source>
</reference>
<evidence type="ECO:0000313" key="2">
    <source>
        <dbReference type="EMBL" id="CCU70864.1"/>
    </source>
</evidence>
<dbReference type="HOGENOM" id="CLU_2060302_0_0_6"/>
<dbReference type="KEGG" id="tol:TOL_0422"/>
<dbReference type="GeneID" id="79175416"/>
<dbReference type="AlphaFoldDB" id="M5DZC8"/>
<dbReference type="RefSeq" id="WP_015485605.1">
    <property type="nucleotide sequence ID" value="NC_020888.1"/>
</dbReference>
<keyword evidence="1" id="KW-0472">Membrane</keyword>
<keyword evidence="1" id="KW-0812">Transmembrane</keyword>